<dbReference type="RefSeq" id="WP_106536007.1">
    <property type="nucleotide sequence ID" value="NZ_ML142898.1"/>
</dbReference>
<dbReference type="Proteomes" id="UP000243528">
    <property type="component" value="Unassembled WGS sequence"/>
</dbReference>
<dbReference type="OrthoDB" id="9777306at2"/>
<dbReference type="SUPFAM" id="SSF53649">
    <property type="entry name" value="Alkaline phosphatase-like"/>
    <property type="match status" value="1"/>
</dbReference>
<dbReference type="GO" id="GO:0005737">
    <property type="term" value="C:cytoplasm"/>
    <property type="evidence" value="ECO:0007669"/>
    <property type="project" value="TreeGrafter"/>
</dbReference>
<dbReference type="GO" id="GO:0008484">
    <property type="term" value="F:sulfuric ester hydrolase activity"/>
    <property type="evidence" value="ECO:0007669"/>
    <property type="project" value="TreeGrafter"/>
</dbReference>
<evidence type="ECO:0000256" key="1">
    <source>
        <dbReference type="ARBA" id="ARBA00008779"/>
    </source>
</evidence>
<proteinExistence type="inferred from homology"/>
<dbReference type="PANTHER" id="PTHR45953:SF1">
    <property type="entry name" value="IDURONATE 2-SULFATASE"/>
    <property type="match status" value="1"/>
</dbReference>
<protein>
    <submittedName>
        <fullName evidence="6">Arylsulfatase A-like enzyme</fullName>
    </submittedName>
</protein>
<dbReference type="EMBL" id="PYGE01000002">
    <property type="protein sequence ID" value="PSL07043.1"/>
    <property type="molecule type" value="Genomic_DNA"/>
</dbReference>
<keyword evidence="3" id="KW-0378">Hydrolase</keyword>
<dbReference type="PANTHER" id="PTHR45953">
    <property type="entry name" value="IDURONATE 2-SULFATASE"/>
    <property type="match status" value="1"/>
</dbReference>
<evidence type="ECO:0000313" key="7">
    <source>
        <dbReference type="Proteomes" id="UP000243528"/>
    </source>
</evidence>
<evidence type="ECO:0000256" key="3">
    <source>
        <dbReference type="ARBA" id="ARBA00022801"/>
    </source>
</evidence>
<feature type="domain" description="Sulfatase N-terminal" evidence="5">
    <location>
        <begin position="5"/>
        <end position="368"/>
    </location>
</feature>
<evidence type="ECO:0000313" key="6">
    <source>
        <dbReference type="EMBL" id="PSL07043.1"/>
    </source>
</evidence>
<keyword evidence="2" id="KW-0479">Metal-binding</keyword>
<sequence>MDSRPNVLLICTDQHRFDAVSTCPGSPAITPNLAALAEQGVVFDHCYTPSPMCAPTRASLLTGELPSSHGLWANGVTLPEGRSLVSRELADAGYRTGLVGKLHLSAAFQGATEKRGDDGFEVFRWAHDPFHGSPENAYHQWLRERHPAQWEAARTDVVTPDVAGFKHRNTRFDEMPTESHYSTWVTDEVTDFLAADDDRPFFLVANFFDPHHPFAAPKEHLDMYPPGSVPPPVGGRDELASKPARQTDASDSSYVGHGPSFVDHTPEEIDEIRRTYYASITLVDDCVGRILARLRERDDSRDTIIVFTSDHGEMLGDHAQLLKGPMLYDVAVRVPLIVAAPGQAPAGTRVDGFVGSHDVATTVRRAAGLGPAARDQGRDLLAISRGEAPAHPYAWCEYRNSGYEYDPPANTTMVRRHDYKIVVWHGDPDEDRPATGELYDMVADPHELRNLWHDPAYRDVRLELYEQLCDLQMNHEDRHAERGAPW</sequence>
<dbReference type="AlphaFoldDB" id="A0A2P8EC48"/>
<evidence type="ECO:0000256" key="2">
    <source>
        <dbReference type="ARBA" id="ARBA00022723"/>
    </source>
</evidence>
<feature type="region of interest" description="Disordered" evidence="4">
    <location>
        <begin position="219"/>
        <end position="261"/>
    </location>
</feature>
<gene>
    <name evidence="6" type="ORF">CLV30_102432</name>
</gene>
<name>A0A2P8EC48_9ACTN</name>
<reference evidence="6 7" key="1">
    <citation type="submission" date="2018-03" db="EMBL/GenBank/DDBJ databases">
        <title>Genomic Encyclopedia of Archaeal and Bacterial Type Strains, Phase II (KMG-II): from individual species to whole genera.</title>
        <authorList>
            <person name="Goeker M."/>
        </authorList>
    </citation>
    <scope>NUCLEOTIDE SEQUENCE [LARGE SCALE GENOMIC DNA]</scope>
    <source>
        <strain evidence="6 7">DSM 45211</strain>
    </source>
</reference>
<organism evidence="6 7">
    <name type="scientific">Haloactinopolyspora alba</name>
    <dbReference type="NCBI Taxonomy" id="648780"/>
    <lineage>
        <taxon>Bacteria</taxon>
        <taxon>Bacillati</taxon>
        <taxon>Actinomycetota</taxon>
        <taxon>Actinomycetes</taxon>
        <taxon>Jiangellales</taxon>
        <taxon>Jiangellaceae</taxon>
        <taxon>Haloactinopolyspora</taxon>
    </lineage>
</organism>
<keyword evidence="7" id="KW-1185">Reference proteome</keyword>
<dbReference type="InterPro" id="IPR017850">
    <property type="entry name" value="Alkaline_phosphatase_core_sf"/>
</dbReference>
<evidence type="ECO:0000256" key="4">
    <source>
        <dbReference type="SAM" id="MobiDB-lite"/>
    </source>
</evidence>
<dbReference type="InterPro" id="IPR024607">
    <property type="entry name" value="Sulfatase_CS"/>
</dbReference>
<comment type="caution">
    <text evidence="6">The sequence shown here is derived from an EMBL/GenBank/DDBJ whole genome shotgun (WGS) entry which is preliminary data.</text>
</comment>
<dbReference type="Pfam" id="PF00884">
    <property type="entry name" value="Sulfatase"/>
    <property type="match status" value="1"/>
</dbReference>
<dbReference type="InterPro" id="IPR000917">
    <property type="entry name" value="Sulfatase_N"/>
</dbReference>
<dbReference type="Gene3D" id="3.40.720.10">
    <property type="entry name" value="Alkaline Phosphatase, subunit A"/>
    <property type="match status" value="1"/>
</dbReference>
<dbReference type="PROSITE" id="PS00523">
    <property type="entry name" value="SULFATASE_1"/>
    <property type="match status" value="1"/>
</dbReference>
<comment type="similarity">
    <text evidence="1">Belongs to the sulfatase family.</text>
</comment>
<dbReference type="GO" id="GO:0046872">
    <property type="term" value="F:metal ion binding"/>
    <property type="evidence" value="ECO:0007669"/>
    <property type="project" value="UniProtKB-KW"/>
</dbReference>
<accession>A0A2P8EC48</accession>
<evidence type="ECO:0000259" key="5">
    <source>
        <dbReference type="Pfam" id="PF00884"/>
    </source>
</evidence>